<evidence type="ECO:0000256" key="1">
    <source>
        <dbReference type="ARBA" id="ARBA00004651"/>
    </source>
</evidence>
<evidence type="ECO:0000256" key="4">
    <source>
        <dbReference type="ARBA" id="ARBA00022692"/>
    </source>
</evidence>
<dbReference type="InterPro" id="IPR020846">
    <property type="entry name" value="MFS_dom"/>
</dbReference>
<evidence type="ECO:0000259" key="9">
    <source>
        <dbReference type="PROSITE" id="PS50850"/>
    </source>
</evidence>
<feature type="transmembrane region" description="Helical" evidence="7">
    <location>
        <begin position="42"/>
        <end position="64"/>
    </location>
</feature>
<evidence type="ECO:0000256" key="8">
    <source>
        <dbReference type="SAM" id="SignalP"/>
    </source>
</evidence>
<dbReference type="EMBL" id="CP011112">
    <property type="protein sequence ID" value="AKU16076.1"/>
    <property type="molecule type" value="Genomic_DNA"/>
</dbReference>
<keyword evidence="4 7" id="KW-0812">Transmembrane</keyword>
<keyword evidence="2" id="KW-0813">Transport</keyword>
<feature type="transmembrane region" description="Helical" evidence="7">
    <location>
        <begin position="339"/>
        <end position="359"/>
    </location>
</feature>
<keyword evidence="5 7" id="KW-1133">Transmembrane helix</keyword>
<gene>
    <name evidence="10" type="ORF">VV02_09740</name>
</gene>
<dbReference type="Pfam" id="PF07690">
    <property type="entry name" value="MFS_1"/>
    <property type="match status" value="1"/>
</dbReference>
<accession>A0A0K1JH98</accession>
<dbReference type="GO" id="GO:0022857">
    <property type="term" value="F:transmembrane transporter activity"/>
    <property type="evidence" value="ECO:0007669"/>
    <property type="project" value="InterPro"/>
</dbReference>
<dbReference type="OrthoDB" id="3177957at2"/>
<feature type="domain" description="Major facilitator superfamily (MFS) profile" evidence="9">
    <location>
        <begin position="1"/>
        <end position="392"/>
    </location>
</feature>
<dbReference type="SUPFAM" id="SSF103473">
    <property type="entry name" value="MFS general substrate transporter"/>
    <property type="match status" value="1"/>
</dbReference>
<dbReference type="Gene3D" id="1.20.1250.20">
    <property type="entry name" value="MFS general substrate transporter like domains"/>
    <property type="match status" value="1"/>
</dbReference>
<dbReference type="Proteomes" id="UP000066480">
    <property type="component" value="Chromosome"/>
</dbReference>
<keyword evidence="3" id="KW-1003">Cell membrane</keyword>
<sequence>MSVLVPRRIAFPLAAVTMASLLAAAAAPSPLYPVYQQLWGFSSLTLTLIFAVYVFALLAALLTVGSVSDHVGRRPVVIGALLLLAVSMALFIVADGVSGLLVARVVQGLATGAATGTLSAMIVDFQPSQRTGSTVASSAPTLGLAAGAVLAGALVQYAFAPRYLVYWVLLVLDVALAAAVWFLPEATGERRLSWRAVAASLRPSAGVPRPLRSLFFSQVPALASTWALAGLYLSLGPSVVGHELHVDNHLLAGVVLAAMFGSGAVGSASMNALPEAARRPTGYLTLGAGVVLSVIGAFDGSLVVYLVASAIAGFGFGATFQNAMGAIAVATPPAERGQVFATTFVVSYTAFSVPALVAGLAVQEYGLRDTLLGYAVLEIALVVTASGGDRARRRAESGELDEARAQEAG</sequence>
<feature type="transmembrane region" description="Helical" evidence="7">
    <location>
        <begin position="214"/>
        <end position="235"/>
    </location>
</feature>
<reference evidence="10 11" key="1">
    <citation type="submission" date="2015-03" db="EMBL/GenBank/DDBJ databases">
        <title>Luteipulveratus halotolerans sp. nov., a novel actinobacterium (Dermacoccaceae) from Sarawak, Malaysia.</title>
        <authorList>
            <person name="Juboi H."/>
            <person name="Basik A."/>
            <person name="Shamsul S.S."/>
            <person name="Arnold P."/>
            <person name="Schmitt E.K."/>
            <person name="Sanglier J.-J."/>
            <person name="Yeo T."/>
        </authorList>
    </citation>
    <scope>NUCLEOTIDE SEQUENCE [LARGE SCALE GENOMIC DNA]</scope>
    <source>
        <strain evidence="10 11">MN07-A0370</strain>
    </source>
</reference>
<evidence type="ECO:0000256" key="6">
    <source>
        <dbReference type="ARBA" id="ARBA00023136"/>
    </source>
</evidence>
<dbReference type="InterPro" id="IPR036259">
    <property type="entry name" value="MFS_trans_sf"/>
</dbReference>
<proteinExistence type="predicted"/>
<protein>
    <recommendedName>
        <fullName evidence="9">Major facilitator superfamily (MFS) profile domain-containing protein</fullName>
    </recommendedName>
</protein>
<dbReference type="GO" id="GO:0005886">
    <property type="term" value="C:plasma membrane"/>
    <property type="evidence" value="ECO:0007669"/>
    <property type="project" value="UniProtKB-SubCell"/>
</dbReference>
<dbReference type="InterPro" id="IPR050171">
    <property type="entry name" value="MFS_Transporters"/>
</dbReference>
<dbReference type="AlphaFoldDB" id="A0A0K1JH98"/>
<feature type="transmembrane region" description="Helical" evidence="7">
    <location>
        <begin position="281"/>
        <end position="298"/>
    </location>
</feature>
<feature type="transmembrane region" description="Helical" evidence="7">
    <location>
        <begin position="250"/>
        <end position="269"/>
    </location>
</feature>
<dbReference type="InterPro" id="IPR011701">
    <property type="entry name" value="MFS"/>
</dbReference>
<dbReference type="STRING" id="571913.VV02_09740"/>
<comment type="subcellular location">
    <subcellularLocation>
        <location evidence="1">Cell membrane</location>
        <topology evidence="1">Multi-pass membrane protein</topology>
    </subcellularLocation>
</comment>
<feature type="transmembrane region" description="Helical" evidence="7">
    <location>
        <begin position="164"/>
        <end position="183"/>
    </location>
</feature>
<dbReference type="RefSeq" id="WP_052591258.1">
    <property type="nucleotide sequence ID" value="NZ_CP011112.1"/>
</dbReference>
<feature type="transmembrane region" description="Helical" evidence="7">
    <location>
        <begin position="100"/>
        <end position="123"/>
    </location>
</feature>
<evidence type="ECO:0000256" key="3">
    <source>
        <dbReference type="ARBA" id="ARBA00022475"/>
    </source>
</evidence>
<keyword evidence="8" id="KW-0732">Signal</keyword>
<evidence type="ECO:0000313" key="10">
    <source>
        <dbReference type="EMBL" id="AKU16076.1"/>
    </source>
</evidence>
<evidence type="ECO:0000256" key="2">
    <source>
        <dbReference type="ARBA" id="ARBA00022448"/>
    </source>
</evidence>
<feature type="transmembrane region" description="Helical" evidence="7">
    <location>
        <begin position="135"/>
        <end position="158"/>
    </location>
</feature>
<evidence type="ECO:0000313" key="11">
    <source>
        <dbReference type="Proteomes" id="UP000066480"/>
    </source>
</evidence>
<feature type="signal peptide" evidence="8">
    <location>
        <begin position="1"/>
        <end position="25"/>
    </location>
</feature>
<name>A0A0K1JH98_9MICO</name>
<dbReference type="PANTHER" id="PTHR23517">
    <property type="entry name" value="RESISTANCE PROTEIN MDTM, PUTATIVE-RELATED-RELATED"/>
    <property type="match status" value="1"/>
</dbReference>
<keyword evidence="11" id="KW-1185">Reference proteome</keyword>
<evidence type="ECO:0000256" key="7">
    <source>
        <dbReference type="SAM" id="Phobius"/>
    </source>
</evidence>
<dbReference type="PANTHER" id="PTHR23517:SF13">
    <property type="entry name" value="MAJOR FACILITATOR SUPERFAMILY MFS_1"/>
    <property type="match status" value="1"/>
</dbReference>
<keyword evidence="6 7" id="KW-0472">Membrane</keyword>
<feature type="chain" id="PRO_5039141471" description="Major facilitator superfamily (MFS) profile domain-containing protein" evidence="8">
    <location>
        <begin position="26"/>
        <end position="409"/>
    </location>
</feature>
<dbReference type="KEGG" id="lmoi:VV02_09740"/>
<feature type="transmembrane region" description="Helical" evidence="7">
    <location>
        <begin position="76"/>
        <end position="94"/>
    </location>
</feature>
<organism evidence="10 11">
    <name type="scientific">Luteipulveratus mongoliensis</name>
    <dbReference type="NCBI Taxonomy" id="571913"/>
    <lineage>
        <taxon>Bacteria</taxon>
        <taxon>Bacillati</taxon>
        <taxon>Actinomycetota</taxon>
        <taxon>Actinomycetes</taxon>
        <taxon>Micrococcales</taxon>
        <taxon>Dermacoccaceae</taxon>
        <taxon>Luteipulveratus</taxon>
    </lineage>
</organism>
<dbReference type="PATRIC" id="fig|571913.6.peg.1990"/>
<evidence type="ECO:0000256" key="5">
    <source>
        <dbReference type="ARBA" id="ARBA00022989"/>
    </source>
</evidence>
<dbReference type="PROSITE" id="PS50850">
    <property type="entry name" value="MFS"/>
    <property type="match status" value="1"/>
</dbReference>